<dbReference type="PANTHER" id="PTHR35564:SF4">
    <property type="entry name" value="CYTOPLASMIC PROTEIN"/>
    <property type="match status" value="1"/>
</dbReference>
<organism evidence="2 3">
    <name type="scientific">Bordetella genomosp. 1</name>
    <dbReference type="NCBI Taxonomy" id="1395607"/>
    <lineage>
        <taxon>Bacteria</taxon>
        <taxon>Pseudomonadati</taxon>
        <taxon>Pseudomonadota</taxon>
        <taxon>Betaproteobacteria</taxon>
        <taxon>Burkholderiales</taxon>
        <taxon>Alcaligenaceae</taxon>
        <taxon>Bordetella</taxon>
    </lineage>
</organism>
<protein>
    <recommendedName>
        <fullName evidence="4">Type VI secretion protein</fullName>
    </recommendedName>
</protein>
<dbReference type="Pfam" id="PF06996">
    <property type="entry name" value="T6SS_TssG"/>
    <property type="match status" value="1"/>
</dbReference>
<dbReference type="EMBL" id="NEVL01000003">
    <property type="protein sequence ID" value="OZI35311.1"/>
    <property type="molecule type" value="Genomic_DNA"/>
</dbReference>
<gene>
    <name evidence="2" type="ORF">CEG14_09420</name>
</gene>
<reference evidence="2 3" key="1">
    <citation type="submission" date="2017-05" db="EMBL/GenBank/DDBJ databases">
        <title>Complete and WGS of Bordetella genogroups.</title>
        <authorList>
            <person name="Spilker T."/>
            <person name="LiPuma J."/>
        </authorList>
    </citation>
    <scope>NUCLEOTIDE SEQUENCE [LARGE SCALE GENOMIC DNA]</scope>
    <source>
        <strain evidence="2 3">AU17610</strain>
    </source>
</reference>
<dbReference type="AlphaFoldDB" id="A0A261SE22"/>
<evidence type="ECO:0000256" key="1">
    <source>
        <dbReference type="SAM" id="MobiDB-lite"/>
    </source>
</evidence>
<evidence type="ECO:0008006" key="4">
    <source>
        <dbReference type="Google" id="ProtNLM"/>
    </source>
</evidence>
<dbReference type="Proteomes" id="UP000217005">
    <property type="component" value="Unassembled WGS sequence"/>
</dbReference>
<proteinExistence type="predicted"/>
<evidence type="ECO:0000313" key="3">
    <source>
        <dbReference type="Proteomes" id="UP000217005"/>
    </source>
</evidence>
<accession>A0A261SE22</accession>
<name>A0A261SE22_9BORD</name>
<dbReference type="OrthoDB" id="1523296at2"/>
<feature type="region of interest" description="Disordered" evidence="1">
    <location>
        <begin position="1"/>
        <end position="20"/>
    </location>
</feature>
<evidence type="ECO:0000313" key="2">
    <source>
        <dbReference type="EMBL" id="OZI35311.1"/>
    </source>
</evidence>
<dbReference type="InterPro" id="IPR010732">
    <property type="entry name" value="T6SS_TssG-like"/>
</dbReference>
<comment type="caution">
    <text evidence="2">The sequence shown here is derived from an EMBL/GenBank/DDBJ whole genome shotgun (WGS) entry which is preliminary data.</text>
</comment>
<sequence length="364" mass="40478">MDTHYLPPEQGSADTPGVPAAAAGQRLPAVFWRMLEEEPYAHDLFNTLRWIDARGGARDPLGRAASPRAEPVRVRQEPSLSFAPATLAAARAPRDGRPGEVAVFGFGLFGPNGPLPLHMTEHVRERIQHQGDRTLAAFADMFHHRLALLFYRAWADAQGTVSMDRGEDRHTRYVASLLHMGQPSMRKRDAVLDHAKYHMAGHLVRLTRNPEGLVRILRRFFGVQARVEEFVPQWIRIEPAQQLRLGGTAGLGRDTLLGGAVRDGQHKFRIQLGPLPMARYRDFLPGGAGARQLLHWLRQYIGIEFAWDARLVLRAEDAQGVRLGQPAPLGLASWLGTRPAHRGDAADLCVDYESRAREAHSAVS</sequence>
<dbReference type="NCBIfam" id="TIGR03347">
    <property type="entry name" value="VI_chp_1"/>
    <property type="match status" value="1"/>
</dbReference>
<dbReference type="PANTHER" id="PTHR35564">
    <property type="match status" value="1"/>
</dbReference>
<dbReference type="RefSeq" id="WP_094826120.1">
    <property type="nucleotide sequence ID" value="NZ_NEVL01000003.1"/>
</dbReference>